<dbReference type="InterPro" id="IPR036126">
    <property type="entry name" value="TBCA_sf"/>
</dbReference>
<dbReference type="EMBL" id="MT119361">
    <property type="protein sequence ID" value="QIQ66370.1"/>
    <property type="molecule type" value="Genomic_DNA"/>
</dbReference>
<proteinExistence type="predicted"/>
<evidence type="ECO:0000313" key="2">
    <source>
        <dbReference type="Proteomes" id="UP000502113"/>
    </source>
</evidence>
<dbReference type="GO" id="GO:0048487">
    <property type="term" value="F:beta-tubulin binding"/>
    <property type="evidence" value="ECO:0007669"/>
    <property type="project" value="InterPro"/>
</dbReference>
<reference evidence="2" key="1">
    <citation type="submission" date="2020-02" db="EMBL/GenBank/DDBJ databases">
        <authorList>
            <person name="Olsen N.S."/>
            <person name="Forero-Junco L."/>
            <person name="Kot W."/>
            <person name="Hansen L.H."/>
        </authorList>
    </citation>
    <scope>NUCLEOTIDE SEQUENCE [LARGE SCALE GENOMIC DNA]</scope>
</reference>
<dbReference type="Proteomes" id="UP000502113">
    <property type="component" value="Segment"/>
</dbReference>
<dbReference type="SUPFAM" id="SSF46988">
    <property type="entry name" value="Tubulin chaperone cofactor A"/>
    <property type="match status" value="1"/>
</dbReference>
<evidence type="ECO:0000313" key="1">
    <source>
        <dbReference type="EMBL" id="QIQ66370.1"/>
    </source>
</evidence>
<organism evidence="1 2">
    <name type="scientific">Enterococcus phage vipetofem</name>
    <dbReference type="NCBI Taxonomy" id="2719594"/>
    <lineage>
        <taxon>Viruses</taxon>
        <taxon>Duplodnaviria</taxon>
        <taxon>Heunggongvirae</taxon>
        <taxon>Uroviricota</taxon>
        <taxon>Caudoviricetes</taxon>
        <taxon>Andrewesvirinae</taxon>
        <taxon>Vipetofemvirus</taxon>
        <taxon>Vipetofemvirus vipetofem</taxon>
    </lineage>
</organism>
<dbReference type="GO" id="GO:0007023">
    <property type="term" value="P:post-chaperonin tubulin folding pathway"/>
    <property type="evidence" value="ECO:0007669"/>
    <property type="project" value="InterPro"/>
</dbReference>
<protein>
    <submittedName>
        <fullName evidence="1">Uncharacterized protein</fullName>
    </submittedName>
</protein>
<gene>
    <name evidence="1" type="ORF">vipetofem_72</name>
</gene>
<sequence length="62" mass="7319">MLETVEEIVEYLWKKVDQYEKEIEVIKKKISVSGENEKDLANLKGYQWILADTMELISSIKK</sequence>
<accession>A0A6G9LL44</accession>
<name>A0A6G9LL44_9CAUD</name>
<keyword evidence="2" id="KW-1185">Reference proteome</keyword>